<dbReference type="OrthoDB" id="9812907at2"/>
<dbReference type="InterPro" id="IPR006115">
    <property type="entry name" value="6PGDH_NADP-bd"/>
</dbReference>
<dbReference type="InterPro" id="IPR008927">
    <property type="entry name" value="6-PGluconate_DH-like_C_sf"/>
</dbReference>
<dbReference type="InterPro" id="IPR015815">
    <property type="entry name" value="HIBADH-related"/>
</dbReference>
<gene>
    <name evidence="4" type="ORF">E8M01_26365</name>
</gene>
<dbReference type="Pfam" id="PF03446">
    <property type="entry name" value="NAD_binding_2"/>
    <property type="match status" value="1"/>
</dbReference>
<sequence>MSEVTIIGLGEMGSALAGAMVRAGRDVTVWNRTGAKAEGLVQDGARLAASVAAAVGASPVIVICVSDYAATRRVLEGSQVVAALAGRTVVQLSTGTPQEARDTEAWIRGQGADYVDGAILAWPSQIGGAATTILASGDEAVFRRHEALLTTLAGNFTYLGAPVGLAAALFSAVLSYLAGRWIGICHGALICEAEGISVASFGGMLGDLSGILGEDARNMGRIIETGRYGNPESTLKTAGEDIGRLVQQAGEAGINAELPRFAAGLFRRAIDAGHGAEEHAALIKVLRSAA</sequence>
<dbReference type="Gene3D" id="3.40.50.720">
    <property type="entry name" value="NAD(P)-binding Rossmann-like Domain"/>
    <property type="match status" value="1"/>
</dbReference>
<dbReference type="PIRSF" id="PIRSF000103">
    <property type="entry name" value="HIBADH"/>
    <property type="match status" value="1"/>
</dbReference>
<protein>
    <submittedName>
        <fullName evidence="4">NAD(P)-dependent oxidoreductase</fullName>
    </submittedName>
</protein>
<evidence type="ECO:0000259" key="2">
    <source>
        <dbReference type="Pfam" id="PF03446"/>
    </source>
</evidence>
<accession>A0A4D7BA13</accession>
<dbReference type="EMBL" id="CP039690">
    <property type="protein sequence ID" value="QCI67440.1"/>
    <property type="molecule type" value="Genomic_DNA"/>
</dbReference>
<dbReference type="GO" id="GO:0016491">
    <property type="term" value="F:oxidoreductase activity"/>
    <property type="evidence" value="ECO:0007669"/>
    <property type="project" value="UniProtKB-KW"/>
</dbReference>
<reference evidence="4 5" key="1">
    <citation type="submission" date="2019-04" db="EMBL/GenBank/DDBJ databases">
        <title>Phreatobacter aquaticus sp. nov.</title>
        <authorList>
            <person name="Choi A."/>
        </authorList>
    </citation>
    <scope>NUCLEOTIDE SEQUENCE [LARGE SCALE GENOMIC DNA]</scope>
    <source>
        <strain evidence="4 5">KCTC 52518</strain>
    </source>
</reference>
<evidence type="ECO:0000256" key="1">
    <source>
        <dbReference type="ARBA" id="ARBA00023002"/>
    </source>
</evidence>
<evidence type="ECO:0000313" key="4">
    <source>
        <dbReference type="EMBL" id="QCI67440.1"/>
    </source>
</evidence>
<dbReference type="Proteomes" id="UP000298781">
    <property type="component" value="Chromosome"/>
</dbReference>
<dbReference type="SUPFAM" id="SSF51735">
    <property type="entry name" value="NAD(P)-binding Rossmann-fold domains"/>
    <property type="match status" value="1"/>
</dbReference>
<dbReference type="GO" id="GO:0050661">
    <property type="term" value="F:NADP binding"/>
    <property type="evidence" value="ECO:0007669"/>
    <property type="project" value="InterPro"/>
</dbReference>
<dbReference type="InterPro" id="IPR051265">
    <property type="entry name" value="HIBADH-related_NP60_sf"/>
</dbReference>
<feature type="domain" description="6-phosphogluconate dehydrogenase NADP-binding" evidence="2">
    <location>
        <begin position="4"/>
        <end position="160"/>
    </location>
</feature>
<dbReference type="SUPFAM" id="SSF48179">
    <property type="entry name" value="6-phosphogluconate dehydrogenase C-terminal domain-like"/>
    <property type="match status" value="1"/>
</dbReference>
<dbReference type="InterPro" id="IPR013328">
    <property type="entry name" value="6PGD_dom2"/>
</dbReference>
<dbReference type="AlphaFoldDB" id="A0A4D7BA13"/>
<dbReference type="InterPro" id="IPR036291">
    <property type="entry name" value="NAD(P)-bd_dom_sf"/>
</dbReference>
<feature type="domain" description="NADPH-dependent reductive aminase-like C-terminal" evidence="3">
    <location>
        <begin position="164"/>
        <end position="287"/>
    </location>
</feature>
<name>A0A4D7BA13_9HYPH</name>
<evidence type="ECO:0000259" key="3">
    <source>
        <dbReference type="Pfam" id="PF21761"/>
    </source>
</evidence>
<dbReference type="KEGG" id="pstg:E8M01_26365"/>
<dbReference type="PANTHER" id="PTHR43580:SF2">
    <property type="entry name" value="CYTOKINE-LIKE NUCLEAR FACTOR N-PAC"/>
    <property type="match status" value="1"/>
</dbReference>
<dbReference type="InterPro" id="IPR048666">
    <property type="entry name" value="RedAm-like_C"/>
</dbReference>
<keyword evidence="5" id="KW-1185">Reference proteome</keyword>
<proteinExistence type="predicted"/>
<evidence type="ECO:0000313" key="5">
    <source>
        <dbReference type="Proteomes" id="UP000298781"/>
    </source>
</evidence>
<dbReference type="PANTHER" id="PTHR43580">
    <property type="entry name" value="OXIDOREDUCTASE GLYR1-RELATED"/>
    <property type="match status" value="1"/>
</dbReference>
<dbReference type="Gene3D" id="1.10.1040.10">
    <property type="entry name" value="N-(1-d-carboxylethyl)-l-norvaline Dehydrogenase, domain 2"/>
    <property type="match status" value="1"/>
</dbReference>
<dbReference type="Pfam" id="PF21761">
    <property type="entry name" value="RedAm-like_C"/>
    <property type="match status" value="1"/>
</dbReference>
<organism evidence="4 5">
    <name type="scientific">Phreatobacter stygius</name>
    <dbReference type="NCBI Taxonomy" id="1940610"/>
    <lineage>
        <taxon>Bacteria</taxon>
        <taxon>Pseudomonadati</taxon>
        <taxon>Pseudomonadota</taxon>
        <taxon>Alphaproteobacteria</taxon>
        <taxon>Hyphomicrobiales</taxon>
        <taxon>Phreatobacteraceae</taxon>
        <taxon>Phreatobacter</taxon>
    </lineage>
</organism>
<keyword evidence="1" id="KW-0560">Oxidoreductase</keyword>